<dbReference type="InterPro" id="IPR036279">
    <property type="entry name" value="5-3_exonuclease_C_sf"/>
</dbReference>
<dbReference type="Pfam" id="PF18704">
    <property type="entry name" value="Chromo_2"/>
    <property type="match status" value="1"/>
</dbReference>
<keyword evidence="21" id="KW-1185">Reference proteome</keyword>
<dbReference type="PANTHER" id="PTHR11081">
    <property type="entry name" value="FLAP ENDONUCLEASE FAMILY MEMBER"/>
    <property type="match status" value="1"/>
</dbReference>
<evidence type="ECO:0000256" key="16">
    <source>
        <dbReference type="ARBA" id="ARBA00080957"/>
    </source>
</evidence>
<dbReference type="Gene3D" id="1.10.150.20">
    <property type="entry name" value="5' to 3' exonuclease, C-terminal subdomain"/>
    <property type="match status" value="1"/>
</dbReference>
<evidence type="ECO:0000256" key="8">
    <source>
        <dbReference type="ARBA" id="ARBA00022839"/>
    </source>
</evidence>
<dbReference type="SMART" id="SM00485">
    <property type="entry name" value="XPGN"/>
    <property type="match status" value="1"/>
</dbReference>
<comment type="cofactor">
    <cofactor evidence="1">
        <name>Mg(2+)</name>
        <dbReference type="ChEBI" id="CHEBI:18420"/>
    </cofactor>
</comment>
<dbReference type="Gene3D" id="3.40.50.1010">
    <property type="entry name" value="5'-nuclease"/>
    <property type="match status" value="1"/>
</dbReference>
<dbReference type="GO" id="GO:0017108">
    <property type="term" value="F:5'-flap endonuclease activity"/>
    <property type="evidence" value="ECO:0007669"/>
    <property type="project" value="UniProtKB-ARBA"/>
</dbReference>
<dbReference type="InterPro" id="IPR041012">
    <property type="entry name" value="GEN_chromo"/>
</dbReference>
<keyword evidence="9" id="KW-0460">Magnesium</keyword>
<dbReference type="InterPro" id="IPR006086">
    <property type="entry name" value="XPG-I_dom"/>
</dbReference>
<proteinExistence type="inferred from homology"/>
<dbReference type="SUPFAM" id="SSF47807">
    <property type="entry name" value="5' to 3' exonuclease, C-terminal subdomain"/>
    <property type="match status" value="1"/>
</dbReference>
<dbReference type="InterPro" id="IPR006085">
    <property type="entry name" value="XPG_DNA_repair_N"/>
</dbReference>
<keyword evidence="6" id="KW-0227">DNA damage</keyword>
<dbReference type="VEuPathDB" id="VectorBase:ACHR004605"/>
<dbReference type="SMART" id="SM00484">
    <property type="entry name" value="XPGI"/>
    <property type="match status" value="1"/>
</dbReference>
<evidence type="ECO:0000256" key="2">
    <source>
        <dbReference type="ARBA" id="ARBA00004123"/>
    </source>
</evidence>
<dbReference type="SUPFAM" id="SSF88723">
    <property type="entry name" value="PIN domain-like"/>
    <property type="match status" value="1"/>
</dbReference>
<dbReference type="GO" id="GO:0006281">
    <property type="term" value="P:DNA repair"/>
    <property type="evidence" value="ECO:0007669"/>
    <property type="project" value="UniProtKB-KW"/>
</dbReference>
<dbReference type="SMART" id="SM00279">
    <property type="entry name" value="HhH2"/>
    <property type="match status" value="1"/>
</dbReference>
<keyword evidence="4" id="KW-0479">Metal-binding</keyword>
<reference evidence="21" key="1">
    <citation type="submission" date="2013-03" db="EMBL/GenBank/DDBJ databases">
        <title>The Genome Sequence of Anopheles christyi ACHKN1017.</title>
        <authorList>
            <consortium name="The Broad Institute Genomics Platform"/>
            <person name="Neafsey D.E."/>
            <person name="Besansky N."/>
            <person name="Walker B."/>
            <person name="Young S.K."/>
            <person name="Zeng Q."/>
            <person name="Gargeya S."/>
            <person name="Fitzgerald M."/>
            <person name="Haas B."/>
            <person name="Abouelleil A."/>
            <person name="Allen A.W."/>
            <person name="Alvarado L."/>
            <person name="Arachchi H.M."/>
            <person name="Berlin A.M."/>
            <person name="Chapman S.B."/>
            <person name="Gainer-Dewar J."/>
            <person name="Goldberg J."/>
            <person name="Griggs A."/>
            <person name="Gujja S."/>
            <person name="Hansen M."/>
            <person name="Howarth C."/>
            <person name="Imamovic A."/>
            <person name="Ireland A."/>
            <person name="Larimer J."/>
            <person name="McCowan C."/>
            <person name="Murphy C."/>
            <person name="Pearson M."/>
            <person name="Poon T.W."/>
            <person name="Priest M."/>
            <person name="Roberts A."/>
            <person name="Saif S."/>
            <person name="Shea T."/>
            <person name="Sisk P."/>
            <person name="Sykes S."/>
            <person name="Wortman J."/>
            <person name="Nusbaum C."/>
            <person name="Birren B."/>
        </authorList>
    </citation>
    <scope>NUCLEOTIDE SEQUENCE [LARGE SCALE GENOMIC DNA]</scope>
    <source>
        <strain evidence="21">ACHKN1017</strain>
    </source>
</reference>
<dbReference type="InterPro" id="IPR006084">
    <property type="entry name" value="XPG/Rad2"/>
</dbReference>
<protein>
    <recommendedName>
        <fullName evidence="14">Flap endonuclease GEN</fullName>
    </recommendedName>
    <alternativeName>
        <fullName evidence="16">Flap structure-specific endonuclease GEN</fullName>
    </alternativeName>
    <alternativeName>
        <fullName evidence="15">Xpg-like endonuclease</fullName>
    </alternativeName>
</protein>
<evidence type="ECO:0000256" key="17">
    <source>
        <dbReference type="SAM" id="MobiDB-lite"/>
    </source>
</evidence>
<keyword evidence="3" id="KW-0540">Nuclease</keyword>
<dbReference type="GO" id="GO:0000400">
    <property type="term" value="F:four-way junction DNA binding"/>
    <property type="evidence" value="ECO:0007669"/>
    <property type="project" value="TreeGrafter"/>
</dbReference>
<reference evidence="20" key="2">
    <citation type="submission" date="2020-05" db="UniProtKB">
        <authorList>
            <consortium name="EnsemblMetazoa"/>
        </authorList>
    </citation>
    <scope>IDENTIFICATION</scope>
    <source>
        <strain evidence="20">ACHKN1017</strain>
    </source>
</reference>
<feature type="domain" description="XPG N-terminal" evidence="19">
    <location>
        <begin position="1"/>
        <end position="95"/>
    </location>
</feature>
<evidence type="ECO:0000256" key="10">
    <source>
        <dbReference type="ARBA" id="ARBA00023204"/>
    </source>
</evidence>
<accession>A0A182K1H1</accession>
<comment type="subcellular location">
    <subcellularLocation>
        <location evidence="2">Nucleus</location>
    </subcellularLocation>
</comment>
<organism evidence="20 21">
    <name type="scientific">Anopheles christyi</name>
    <dbReference type="NCBI Taxonomy" id="43041"/>
    <lineage>
        <taxon>Eukaryota</taxon>
        <taxon>Metazoa</taxon>
        <taxon>Ecdysozoa</taxon>
        <taxon>Arthropoda</taxon>
        <taxon>Hexapoda</taxon>
        <taxon>Insecta</taxon>
        <taxon>Pterygota</taxon>
        <taxon>Neoptera</taxon>
        <taxon>Endopterygota</taxon>
        <taxon>Diptera</taxon>
        <taxon>Nematocera</taxon>
        <taxon>Culicoidea</taxon>
        <taxon>Culicidae</taxon>
        <taxon>Anophelinae</taxon>
        <taxon>Anopheles</taxon>
    </lineage>
</organism>
<evidence type="ECO:0000256" key="6">
    <source>
        <dbReference type="ARBA" id="ARBA00022763"/>
    </source>
</evidence>
<evidence type="ECO:0000256" key="13">
    <source>
        <dbReference type="ARBA" id="ARBA00053976"/>
    </source>
</evidence>
<dbReference type="AlphaFoldDB" id="A0A182K1H1"/>
<dbReference type="FunFam" id="1.10.150.20:FF:000030">
    <property type="entry name" value="Flap endonuclease GEN-like 1"/>
    <property type="match status" value="1"/>
</dbReference>
<evidence type="ECO:0000256" key="4">
    <source>
        <dbReference type="ARBA" id="ARBA00022723"/>
    </source>
</evidence>
<keyword evidence="8" id="KW-0269">Exonuclease</keyword>
<evidence type="ECO:0000256" key="15">
    <source>
        <dbReference type="ARBA" id="ARBA00076716"/>
    </source>
</evidence>
<dbReference type="EnsemblMetazoa" id="ACHR004605-RA">
    <property type="protein sequence ID" value="ACHR004605-PA"/>
    <property type="gene ID" value="ACHR004605"/>
</dbReference>
<dbReference type="FunFam" id="3.40.50.1010:FF:000054">
    <property type="entry name" value="Flap endonuclease GEN"/>
    <property type="match status" value="1"/>
</dbReference>
<keyword evidence="5" id="KW-0255">Endonuclease</keyword>
<evidence type="ECO:0000256" key="1">
    <source>
        <dbReference type="ARBA" id="ARBA00001946"/>
    </source>
</evidence>
<evidence type="ECO:0000313" key="21">
    <source>
        <dbReference type="Proteomes" id="UP000075881"/>
    </source>
</evidence>
<dbReference type="InterPro" id="IPR029060">
    <property type="entry name" value="PIN-like_dom_sf"/>
</dbReference>
<dbReference type="GO" id="GO:0005634">
    <property type="term" value="C:nucleus"/>
    <property type="evidence" value="ECO:0007669"/>
    <property type="project" value="UniProtKB-SubCell"/>
</dbReference>
<name>A0A182K1H1_9DIPT</name>
<sequence length="746" mass="84975">MGVKDLWNLLTPHMERKPLFELSNQVVAIDLSGWVCESLNVVDYFVHPRFYLRNLFFRTCYLLQTGITPVFVLEGTAPPLKYGVIVKRNQMQFRGARPKKIANCDKAISNTAQIAEKPAKPTEQKRNRFHYVLKQCEELLSAMGLVCVQAPGEAEALCAYLNRDNLIYGVISQDSDCFAYGAVRVFRNFCASQNGGSVEIYDLNRLDASVLELGQEKIVAMALLSGCDYCPSGVIGVGREMVTRFISCYKNGDILPKIRSWRRTADRLTELEIRAEDKNICTDCGHVGKQLQHRKAGCLDCRTKPGCKETRWKQQRCNIKTELEIKRKALKDPEFPHEPIIEEFLTRPCQLPALDLSWRQPNLVKFIKSMSTYLQWNELYCFQKLLPLFTRWQVYAKKHPSYKRSSVFLVPDHISKKRSPKGIASYEIVWKDAHSMFTGLIPQDLISSYLAEAGNTLESLWSTIEPHDLVQEAYPELVDAFLESKNKSKKKKVPSKERDGDGKPKKKARTKKEKGQIQLKEFLAKANSQKRKVEIVEEKNDSNSDGENHPNALNLSSEEELGTIDHFLNFTAELEAIAEDPLANDTFNSSTLIERMCRPNYLQQSLAEYMQIIEKERNGRALQDLLSQSGVTLVPATEKDGGLNEDGSRSVQHCIVLKRDILNATMSGNGQLMNQSVCQVPSKKKRMSFFFEPIDIPPPEEQRECENETDEMDMFECSLMLKDQIVIAPCDGEDDINQTIIYDVDF</sequence>
<comment type="function">
    <text evidence="13">Endonuclease which cleaves flap structures at the junction between single-stranded DNA and double-stranded DNA. Specific for 5'-overhanging flap structures in which the 5'-upstream of the flap is completely double-stranded. Prefers the blocked-flap structures similar to those occurring at replication forks, in which the 5' single-strand overhang of the flap is double-stranded. Also possesses weak 5'- to 3'-exonuclease activity on nicked but not gapped double-stranded DNA. Does not cleave bubble-like or Holliday junction substrates.</text>
</comment>
<evidence type="ECO:0000256" key="3">
    <source>
        <dbReference type="ARBA" id="ARBA00022722"/>
    </source>
</evidence>
<dbReference type="GO" id="GO:0008821">
    <property type="term" value="F:crossover junction DNA endonuclease activity"/>
    <property type="evidence" value="ECO:0007669"/>
    <property type="project" value="UniProtKB-ARBA"/>
</dbReference>
<feature type="domain" description="XPG-I" evidence="18">
    <location>
        <begin position="141"/>
        <end position="213"/>
    </location>
</feature>
<comment type="similarity">
    <text evidence="12">Belongs to the XPG/RAD2 endonuclease family. GEN subfamily.</text>
</comment>
<dbReference type="Pfam" id="PF00867">
    <property type="entry name" value="XPG_I"/>
    <property type="match status" value="1"/>
</dbReference>
<keyword evidence="7" id="KW-0378">Hydrolase</keyword>
<dbReference type="STRING" id="43041.A0A182K1H1"/>
<dbReference type="PRINTS" id="PR00853">
    <property type="entry name" value="XPGRADSUPER"/>
</dbReference>
<evidence type="ECO:0000259" key="18">
    <source>
        <dbReference type="SMART" id="SM00484"/>
    </source>
</evidence>
<feature type="compositionally biased region" description="Basic and acidic residues" evidence="17">
    <location>
        <begin position="494"/>
        <end position="503"/>
    </location>
</feature>
<evidence type="ECO:0000259" key="19">
    <source>
        <dbReference type="SMART" id="SM00485"/>
    </source>
</evidence>
<keyword evidence="10" id="KW-0234">DNA repair</keyword>
<evidence type="ECO:0000313" key="20">
    <source>
        <dbReference type="EnsemblMetazoa" id="ACHR004605-PA"/>
    </source>
</evidence>
<dbReference type="InterPro" id="IPR008918">
    <property type="entry name" value="HhH2"/>
</dbReference>
<evidence type="ECO:0000256" key="14">
    <source>
        <dbReference type="ARBA" id="ARBA00070746"/>
    </source>
</evidence>
<evidence type="ECO:0000256" key="11">
    <source>
        <dbReference type="ARBA" id="ARBA00023242"/>
    </source>
</evidence>
<dbReference type="GO" id="GO:0004527">
    <property type="term" value="F:exonuclease activity"/>
    <property type="evidence" value="ECO:0007669"/>
    <property type="project" value="UniProtKB-KW"/>
</dbReference>
<keyword evidence="11" id="KW-0539">Nucleus</keyword>
<evidence type="ECO:0000256" key="12">
    <source>
        <dbReference type="ARBA" id="ARBA00038112"/>
    </source>
</evidence>
<dbReference type="Proteomes" id="UP000075881">
    <property type="component" value="Unassembled WGS sequence"/>
</dbReference>
<dbReference type="CDD" id="cd09869">
    <property type="entry name" value="PIN_GEN1"/>
    <property type="match status" value="1"/>
</dbReference>
<evidence type="ECO:0000256" key="9">
    <source>
        <dbReference type="ARBA" id="ARBA00022842"/>
    </source>
</evidence>
<feature type="region of interest" description="Disordered" evidence="17">
    <location>
        <begin position="488"/>
        <end position="515"/>
    </location>
</feature>
<evidence type="ECO:0000256" key="5">
    <source>
        <dbReference type="ARBA" id="ARBA00022759"/>
    </source>
</evidence>
<dbReference type="Pfam" id="PF00752">
    <property type="entry name" value="XPG_N"/>
    <property type="match status" value="1"/>
</dbReference>
<evidence type="ECO:0000256" key="7">
    <source>
        <dbReference type="ARBA" id="ARBA00022801"/>
    </source>
</evidence>
<dbReference type="GO" id="GO:0046872">
    <property type="term" value="F:metal ion binding"/>
    <property type="evidence" value="ECO:0007669"/>
    <property type="project" value="UniProtKB-KW"/>
</dbReference>
<dbReference type="PANTHER" id="PTHR11081:SF70">
    <property type="entry name" value="FLAP ENDONUCLEASE GEN HOMOLOG 1"/>
    <property type="match status" value="1"/>
</dbReference>